<comment type="caution">
    <text evidence="1">The sequence shown here is derived from an EMBL/GenBank/DDBJ whole genome shotgun (WGS) entry which is preliminary data.</text>
</comment>
<evidence type="ECO:0000313" key="2">
    <source>
        <dbReference type="Proteomes" id="UP001227268"/>
    </source>
</evidence>
<sequence length="249" mass="27599">MLSTSVIIPLYQYPHTPTTWAPLYNAIDKHPNLHFVVIVNPNSGPGCPPAPDAHYAHEIPRLNTWANVQTVGMNETQGVYVQGIFFDETPNHWSAEAADYLDMITTEVRKDTGIKGKRLVMHNPGTVPDASLANQKPDITAVFEDNYSRYRSQSTQGVISAKSYDRAGSLFIVHSTPIGDIKRLVNDLRPQAEYLFVTDLQERYYESFGPGWTTFIEAITADPVVAGKAAHKKAAARKPSRSRSSSNPT</sequence>
<evidence type="ECO:0000313" key="1">
    <source>
        <dbReference type="EMBL" id="KAJ9092273.1"/>
    </source>
</evidence>
<gene>
    <name evidence="1" type="ORF">QFC21_006915</name>
</gene>
<name>A0ACC2UYX3_9TREE</name>
<accession>A0ACC2UYX3</accession>
<organism evidence="1 2">
    <name type="scientific">Naganishia friedmannii</name>
    <dbReference type="NCBI Taxonomy" id="89922"/>
    <lineage>
        <taxon>Eukaryota</taxon>
        <taxon>Fungi</taxon>
        <taxon>Dikarya</taxon>
        <taxon>Basidiomycota</taxon>
        <taxon>Agaricomycotina</taxon>
        <taxon>Tremellomycetes</taxon>
        <taxon>Filobasidiales</taxon>
        <taxon>Filobasidiaceae</taxon>
        <taxon>Naganishia</taxon>
    </lineage>
</organism>
<keyword evidence="2" id="KW-1185">Reference proteome</keyword>
<reference evidence="1" key="1">
    <citation type="submission" date="2023-04" db="EMBL/GenBank/DDBJ databases">
        <title>Draft Genome sequencing of Naganishia species isolated from polar environments using Oxford Nanopore Technology.</title>
        <authorList>
            <person name="Leo P."/>
            <person name="Venkateswaran K."/>
        </authorList>
    </citation>
    <scope>NUCLEOTIDE SEQUENCE</scope>
    <source>
        <strain evidence="1">MNA-CCFEE 5423</strain>
    </source>
</reference>
<dbReference type="EMBL" id="JASBWT010000040">
    <property type="protein sequence ID" value="KAJ9092273.1"/>
    <property type="molecule type" value="Genomic_DNA"/>
</dbReference>
<dbReference type="Proteomes" id="UP001227268">
    <property type="component" value="Unassembled WGS sequence"/>
</dbReference>
<proteinExistence type="predicted"/>
<protein>
    <submittedName>
        <fullName evidence="1">Uncharacterized protein</fullName>
    </submittedName>
</protein>